<proteinExistence type="predicted"/>
<feature type="region of interest" description="Disordered" evidence="1">
    <location>
        <begin position="1"/>
        <end position="21"/>
    </location>
</feature>
<organism evidence="2 3">
    <name type="scientific">Canna indica</name>
    <name type="common">Indian-shot</name>
    <dbReference type="NCBI Taxonomy" id="4628"/>
    <lineage>
        <taxon>Eukaryota</taxon>
        <taxon>Viridiplantae</taxon>
        <taxon>Streptophyta</taxon>
        <taxon>Embryophyta</taxon>
        <taxon>Tracheophyta</taxon>
        <taxon>Spermatophyta</taxon>
        <taxon>Magnoliopsida</taxon>
        <taxon>Liliopsida</taxon>
        <taxon>Zingiberales</taxon>
        <taxon>Cannaceae</taxon>
        <taxon>Canna</taxon>
    </lineage>
</organism>
<evidence type="ECO:0000256" key="1">
    <source>
        <dbReference type="SAM" id="MobiDB-lite"/>
    </source>
</evidence>
<evidence type="ECO:0000313" key="2">
    <source>
        <dbReference type="EMBL" id="WOL00556.1"/>
    </source>
</evidence>
<protein>
    <submittedName>
        <fullName evidence="2">Uncharacterized protein</fullName>
    </submittedName>
</protein>
<dbReference type="Proteomes" id="UP001327560">
    <property type="component" value="Chromosome 3"/>
</dbReference>
<name>A0AAQ3Q8P9_9LILI</name>
<evidence type="ECO:0000313" key="3">
    <source>
        <dbReference type="Proteomes" id="UP001327560"/>
    </source>
</evidence>
<reference evidence="2 3" key="1">
    <citation type="submission" date="2023-10" db="EMBL/GenBank/DDBJ databases">
        <title>Chromosome-scale genome assembly provides insights into flower coloration mechanisms of Canna indica.</title>
        <authorList>
            <person name="Li C."/>
        </authorList>
    </citation>
    <scope>NUCLEOTIDE SEQUENCE [LARGE SCALE GENOMIC DNA]</scope>
    <source>
        <tissue evidence="2">Flower</tissue>
    </source>
</reference>
<sequence length="148" mass="16516">MAPVGEELDGERRNLGSRIERQHPIHAEEQFSACFTMRSAPVCHSKVKLSPFFQFRLPPSNCSYSIDTNKGIVGYPASGGCTKILENHTKLRPASSGNWNSPLPISYFPPQGLTDNNQSRRRCERNLSADPWHSGASIHHVARSRDES</sequence>
<feature type="compositionally biased region" description="Basic and acidic residues" evidence="1">
    <location>
        <begin position="10"/>
        <end position="21"/>
    </location>
</feature>
<keyword evidence="3" id="KW-1185">Reference proteome</keyword>
<gene>
    <name evidence="2" type="ORF">Cni_G09269</name>
</gene>
<dbReference type="EMBL" id="CP136892">
    <property type="protein sequence ID" value="WOL00556.1"/>
    <property type="molecule type" value="Genomic_DNA"/>
</dbReference>
<feature type="region of interest" description="Disordered" evidence="1">
    <location>
        <begin position="114"/>
        <end position="148"/>
    </location>
</feature>
<dbReference type="AlphaFoldDB" id="A0AAQ3Q8P9"/>
<accession>A0AAQ3Q8P9</accession>